<feature type="transmembrane region" description="Helical" evidence="12">
    <location>
        <begin position="100"/>
        <end position="119"/>
    </location>
</feature>
<keyword evidence="10" id="KW-0675">Receptor</keyword>
<feature type="compositionally biased region" description="Acidic residues" evidence="11">
    <location>
        <begin position="305"/>
        <end position="314"/>
    </location>
</feature>
<name>A0A1V8TS89_9PEZI</name>
<keyword evidence="7" id="KW-0653">Protein transport</keyword>
<evidence type="ECO:0000313" key="14">
    <source>
        <dbReference type="Proteomes" id="UP000192596"/>
    </source>
</evidence>
<evidence type="ECO:0008006" key="15">
    <source>
        <dbReference type="Google" id="ProtNLM"/>
    </source>
</evidence>
<dbReference type="GO" id="GO:0015031">
    <property type="term" value="P:protein transport"/>
    <property type="evidence" value="ECO:0007669"/>
    <property type="project" value="UniProtKB-KW"/>
</dbReference>
<keyword evidence="9 12" id="KW-0472">Membrane</keyword>
<dbReference type="EMBL" id="NAJO01000002">
    <property type="protein sequence ID" value="OQO14220.1"/>
    <property type="molecule type" value="Genomic_DNA"/>
</dbReference>
<keyword evidence="3" id="KW-0813">Transport</keyword>
<proteinExistence type="inferred from homology"/>
<feature type="transmembrane region" description="Helical" evidence="12">
    <location>
        <begin position="163"/>
        <end position="181"/>
    </location>
</feature>
<dbReference type="Proteomes" id="UP000192596">
    <property type="component" value="Unassembled WGS sequence"/>
</dbReference>
<evidence type="ECO:0000256" key="7">
    <source>
        <dbReference type="ARBA" id="ARBA00022927"/>
    </source>
</evidence>
<dbReference type="GO" id="GO:0006621">
    <property type="term" value="P:protein retention in ER lumen"/>
    <property type="evidence" value="ECO:0007669"/>
    <property type="project" value="InterPro"/>
</dbReference>
<protein>
    <recommendedName>
        <fullName evidence="15">ER lumen protein-retaining receptor</fullName>
    </recommendedName>
</protein>
<dbReference type="PANTHER" id="PTHR10585">
    <property type="entry name" value="ER LUMEN PROTEIN RETAINING RECEPTOR"/>
    <property type="match status" value="1"/>
</dbReference>
<feature type="compositionally biased region" description="Basic and acidic residues" evidence="11">
    <location>
        <begin position="321"/>
        <end position="338"/>
    </location>
</feature>
<evidence type="ECO:0000256" key="5">
    <source>
        <dbReference type="ARBA" id="ARBA00022824"/>
    </source>
</evidence>
<comment type="caution">
    <text evidence="13">The sequence shown here is derived from an EMBL/GenBank/DDBJ whole genome shotgun (WGS) entry which is preliminary data.</text>
</comment>
<dbReference type="InterPro" id="IPR000133">
    <property type="entry name" value="ER_ret_rcpt"/>
</dbReference>
<keyword evidence="5" id="KW-0256">Endoplasmic reticulum</keyword>
<dbReference type="PRINTS" id="PR00660">
    <property type="entry name" value="ERLUMENR"/>
</dbReference>
<dbReference type="AlphaFoldDB" id="A0A1V8TS89"/>
<keyword evidence="14" id="KW-1185">Reference proteome</keyword>
<keyword evidence="6" id="KW-0931">ER-Golgi transport</keyword>
<evidence type="ECO:0000256" key="12">
    <source>
        <dbReference type="SAM" id="Phobius"/>
    </source>
</evidence>
<evidence type="ECO:0000256" key="4">
    <source>
        <dbReference type="ARBA" id="ARBA00022692"/>
    </source>
</evidence>
<reference evidence="14" key="1">
    <citation type="submission" date="2017-03" db="EMBL/GenBank/DDBJ databases">
        <title>Genomes of endolithic fungi from Antarctica.</title>
        <authorList>
            <person name="Coleine C."/>
            <person name="Masonjones S."/>
            <person name="Stajich J.E."/>
        </authorList>
    </citation>
    <scope>NUCLEOTIDE SEQUENCE [LARGE SCALE GENOMIC DNA]</scope>
    <source>
        <strain evidence="14">CCFEE 5527</strain>
    </source>
</reference>
<accession>A0A1V8TS89</accession>
<evidence type="ECO:0000256" key="11">
    <source>
        <dbReference type="SAM" id="MobiDB-lite"/>
    </source>
</evidence>
<evidence type="ECO:0000256" key="1">
    <source>
        <dbReference type="ARBA" id="ARBA00004477"/>
    </source>
</evidence>
<organism evidence="13 14">
    <name type="scientific">Cryoendolithus antarcticus</name>
    <dbReference type="NCBI Taxonomy" id="1507870"/>
    <lineage>
        <taxon>Eukaryota</taxon>
        <taxon>Fungi</taxon>
        <taxon>Dikarya</taxon>
        <taxon>Ascomycota</taxon>
        <taxon>Pezizomycotina</taxon>
        <taxon>Dothideomycetes</taxon>
        <taxon>Dothideomycetidae</taxon>
        <taxon>Cladosporiales</taxon>
        <taxon>Cladosporiaceae</taxon>
        <taxon>Cryoendolithus</taxon>
    </lineage>
</organism>
<dbReference type="InParanoid" id="A0A1V8TS89"/>
<feature type="region of interest" description="Disordered" evidence="11">
    <location>
        <begin position="286"/>
        <end position="354"/>
    </location>
</feature>
<feature type="transmembrane region" description="Helical" evidence="12">
    <location>
        <begin position="193"/>
        <end position="212"/>
    </location>
</feature>
<sequence>MADSMNVFRIFGDLSHMASKVILITAIYRNSSAEGVSLLTQLLYGLVFVTRYVDLLWTVPWHAAWNFVFKITYLSTSAYVVYIMMRVFPRTREKEGAWKLATWSLGACLIATPIAAPLLEGWYTLAMPIELLWVFSIVLESVCILPQLLLLRQTSVPTVLDSFYLVALGSYRTFYLINWIYKAARGHRVDWVSMIFGTLQTLLYVDFAWVYYSRQRVKLRGGGVVDSDDLSKSFLVRRFIGNQRVSQDEDVVDEDAALAGQENGTIRPGDGARQWGVRGISVSADDTLDQHQGRGPSEIANPDAFADDYDEDADAPPPPAKDSKHSRSDSSESVKADESTTEWASSVRKSQDDD</sequence>
<dbReference type="GO" id="GO:0046923">
    <property type="term" value="F:ER retention sequence binding"/>
    <property type="evidence" value="ECO:0007669"/>
    <property type="project" value="InterPro"/>
</dbReference>
<dbReference type="Pfam" id="PF00810">
    <property type="entry name" value="ER_lumen_recept"/>
    <property type="match status" value="1"/>
</dbReference>
<evidence type="ECO:0000256" key="6">
    <source>
        <dbReference type="ARBA" id="ARBA00022892"/>
    </source>
</evidence>
<feature type="transmembrane region" description="Helical" evidence="12">
    <location>
        <begin position="21"/>
        <end position="47"/>
    </location>
</feature>
<comment type="subcellular location">
    <subcellularLocation>
        <location evidence="1">Endoplasmic reticulum membrane</location>
        <topology evidence="1">Multi-pass membrane protein</topology>
    </subcellularLocation>
</comment>
<gene>
    <name evidence="13" type="ORF">B0A48_01096</name>
</gene>
<evidence type="ECO:0000313" key="13">
    <source>
        <dbReference type="EMBL" id="OQO14220.1"/>
    </source>
</evidence>
<evidence type="ECO:0000256" key="3">
    <source>
        <dbReference type="ARBA" id="ARBA00022448"/>
    </source>
</evidence>
<dbReference type="GO" id="GO:0016192">
    <property type="term" value="P:vesicle-mediated transport"/>
    <property type="evidence" value="ECO:0007669"/>
    <property type="project" value="UniProtKB-KW"/>
</dbReference>
<feature type="transmembrane region" description="Helical" evidence="12">
    <location>
        <begin position="131"/>
        <end position="151"/>
    </location>
</feature>
<keyword evidence="4 12" id="KW-0812">Transmembrane</keyword>
<dbReference type="GO" id="GO:0005789">
    <property type="term" value="C:endoplasmic reticulum membrane"/>
    <property type="evidence" value="ECO:0007669"/>
    <property type="project" value="UniProtKB-SubCell"/>
</dbReference>
<evidence type="ECO:0000256" key="2">
    <source>
        <dbReference type="ARBA" id="ARBA00010120"/>
    </source>
</evidence>
<dbReference type="STRING" id="1507870.A0A1V8TS89"/>
<evidence type="ECO:0000256" key="9">
    <source>
        <dbReference type="ARBA" id="ARBA00023136"/>
    </source>
</evidence>
<feature type="transmembrane region" description="Helical" evidence="12">
    <location>
        <begin position="67"/>
        <end position="88"/>
    </location>
</feature>
<evidence type="ECO:0000256" key="8">
    <source>
        <dbReference type="ARBA" id="ARBA00022989"/>
    </source>
</evidence>
<dbReference type="OrthoDB" id="7694678at2759"/>
<keyword evidence="8 12" id="KW-1133">Transmembrane helix</keyword>
<evidence type="ECO:0000256" key="10">
    <source>
        <dbReference type="ARBA" id="ARBA00023170"/>
    </source>
</evidence>
<comment type="similarity">
    <text evidence="2">Belongs to the ERD2 family.</text>
</comment>